<feature type="compositionally biased region" description="Polar residues" evidence="4">
    <location>
        <begin position="160"/>
        <end position="175"/>
    </location>
</feature>
<keyword evidence="3" id="KW-0238">DNA-binding</keyword>
<proteinExistence type="inferred from homology"/>
<feature type="compositionally biased region" description="Basic and acidic residues" evidence="4">
    <location>
        <begin position="202"/>
        <end position="214"/>
    </location>
</feature>
<dbReference type="InterPro" id="IPR041468">
    <property type="entry name" value="HTH_ParB/Spo0J"/>
</dbReference>
<dbReference type="InterPro" id="IPR036086">
    <property type="entry name" value="ParB/Sulfiredoxin_sf"/>
</dbReference>
<dbReference type="InterPro" id="IPR057240">
    <property type="entry name" value="ParB_dimer_C"/>
</dbReference>
<dbReference type="PANTHER" id="PTHR33375">
    <property type="entry name" value="CHROMOSOME-PARTITIONING PROTEIN PARB-RELATED"/>
    <property type="match status" value="1"/>
</dbReference>
<dbReference type="Gene3D" id="3.90.1530.30">
    <property type="match status" value="1"/>
</dbReference>
<dbReference type="SUPFAM" id="SSF109709">
    <property type="entry name" value="KorB DNA-binding domain-like"/>
    <property type="match status" value="1"/>
</dbReference>
<evidence type="ECO:0000313" key="6">
    <source>
        <dbReference type="EMBL" id="GEO91100.1"/>
    </source>
</evidence>
<feature type="domain" description="ParB-like N-terminal" evidence="5">
    <location>
        <begin position="336"/>
        <end position="429"/>
    </location>
</feature>
<dbReference type="Gene3D" id="1.10.10.2830">
    <property type="match status" value="1"/>
</dbReference>
<keyword evidence="7" id="KW-1185">Reference proteome</keyword>
<feature type="compositionally biased region" description="Low complexity" evidence="4">
    <location>
        <begin position="245"/>
        <end position="255"/>
    </location>
</feature>
<comment type="caution">
    <text evidence="6">The sequence shown here is derived from an EMBL/GenBank/DDBJ whole genome shotgun (WGS) entry which is preliminary data.</text>
</comment>
<dbReference type="InterPro" id="IPR003115">
    <property type="entry name" value="ParB_N"/>
</dbReference>
<dbReference type="InterPro" id="IPR050336">
    <property type="entry name" value="Chromosome_partition/occlusion"/>
</dbReference>
<evidence type="ECO:0000256" key="3">
    <source>
        <dbReference type="ARBA" id="ARBA00023125"/>
    </source>
</evidence>
<protein>
    <submittedName>
        <fullName evidence="6">Chromosome partitioning protein ParB</fullName>
    </submittedName>
</protein>
<dbReference type="EMBL" id="BJZR01000006">
    <property type="protein sequence ID" value="GEO91100.1"/>
    <property type="molecule type" value="Genomic_DNA"/>
</dbReference>
<comment type="similarity">
    <text evidence="1">Belongs to the ParB family.</text>
</comment>
<dbReference type="CDD" id="cd16393">
    <property type="entry name" value="SPO0J_N"/>
    <property type="match status" value="1"/>
</dbReference>
<feature type="compositionally biased region" description="Low complexity" evidence="4">
    <location>
        <begin position="190"/>
        <end position="200"/>
    </location>
</feature>
<name>A0ABQ0X198_9MICC</name>
<dbReference type="Pfam" id="PF23552">
    <property type="entry name" value="ParB_C"/>
    <property type="match status" value="1"/>
</dbReference>
<evidence type="ECO:0000259" key="5">
    <source>
        <dbReference type="SMART" id="SM00470"/>
    </source>
</evidence>
<evidence type="ECO:0000313" key="7">
    <source>
        <dbReference type="Proteomes" id="UP000321155"/>
    </source>
</evidence>
<dbReference type="SUPFAM" id="SSF110849">
    <property type="entry name" value="ParB/Sulfiredoxin"/>
    <property type="match status" value="1"/>
</dbReference>
<keyword evidence="2" id="KW-0159">Chromosome partition</keyword>
<gene>
    <name evidence="6" type="ORF">KFL01_04060</name>
</gene>
<dbReference type="PANTHER" id="PTHR33375:SF1">
    <property type="entry name" value="CHROMOSOME-PARTITIONING PROTEIN PARB-RELATED"/>
    <property type="match status" value="1"/>
</dbReference>
<feature type="compositionally biased region" description="Low complexity" evidence="4">
    <location>
        <begin position="113"/>
        <end position="126"/>
    </location>
</feature>
<feature type="compositionally biased region" description="Basic and acidic residues" evidence="4">
    <location>
        <begin position="256"/>
        <end position="265"/>
    </location>
</feature>
<sequence>MAERRRGLGRGLGALIPSTPPAAAADAPGTTTPERGTSEGGRAPSGATAGATPPSAAPTVRGGTSPAATPAKSRDEIRSSASNGAPSPQDGGAERGVPAERTGTKEQPKHGRTTSATGSGGRRTVSPAARQKAMKSRMDMGEALRNTTLVSRPSDMFFLPSTSASGQETESSPASAVSRETAEPAGTEDSAASSNAAALSTPEERSSKRTDRAADGSSSAARDRPAQSMGKNGTDRTGGKAENSAPADTEPTPEATPDRVSRETDAAAAEDTPTLDIPAPTVTPASAGKVGAPLAGVSRETDTAASTGPAADPDAADGPDTADEPELVDVAGARFAEIRVVDIHPNRKQPRQVFDEEELAELAYSIGELGVLQPIVVRRSREAGESPYELVMGERRWRATQRAGLETIPAIVRETADDALLRDALLENLHRSQLNPLEEAAAYQQLMEEFGATQEELSRRIGRSRPQISNTIRLLRLPPLVQRRVAAGVLSSGHARALLALSDPAEMERLAQRIVAEGLSVRATEEAVALLDGGKRSTKRSPASTSRHQERLDYIADAFSDRLDTAVKIALGARKGRMTIEFASVEDLNRIIEVLDPGIERD</sequence>
<dbReference type="SMART" id="SM00470">
    <property type="entry name" value="ParB"/>
    <property type="match status" value="1"/>
</dbReference>
<evidence type="ECO:0000256" key="2">
    <source>
        <dbReference type="ARBA" id="ARBA00022829"/>
    </source>
</evidence>
<dbReference type="Pfam" id="PF02195">
    <property type="entry name" value="ParB_N"/>
    <property type="match status" value="1"/>
</dbReference>
<dbReference type="NCBIfam" id="TIGR00180">
    <property type="entry name" value="parB_part"/>
    <property type="match status" value="1"/>
</dbReference>
<feature type="region of interest" description="Disordered" evidence="4">
    <location>
        <begin position="1"/>
        <end position="324"/>
    </location>
</feature>
<dbReference type="Proteomes" id="UP000321155">
    <property type="component" value="Unassembled WGS sequence"/>
</dbReference>
<dbReference type="Pfam" id="PF17762">
    <property type="entry name" value="HTH_ParB"/>
    <property type="match status" value="1"/>
</dbReference>
<feature type="compositionally biased region" description="Acidic residues" evidence="4">
    <location>
        <begin position="314"/>
        <end position="324"/>
    </location>
</feature>
<evidence type="ECO:0000256" key="4">
    <source>
        <dbReference type="SAM" id="MobiDB-lite"/>
    </source>
</evidence>
<feature type="compositionally biased region" description="Low complexity" evidence="4">
    <location>
        <begin position="303"/>
        <end position="313"/>
    </location>
</feature>
<accession>A0ABQ0X198</accession>
<organism evidence="6 7">
    <name type="scientific">Kocuria flava</name>
    <dbReference type="NCBI Taxonomy" id="446860"/>
    <lineage>
        <taxon>Bacteria</taxon>
        <taxon>Bacillati</taxon>
        <taxon>Actinomycetota</taxon>
        <taxon>Actinomycetes</taxon>
        <taxon>Micrococcales</taxon>
        <taxon>Micrococcaceae</taxon>
        <taxon>Kocuria</taxon>
    </lineage>
</organism>
<evidence type="ECO:0000256" key="1">
    <source>
        <dbReference type="ARBA" id="ARBA00006295"/>
    </source>
</evidence>
<reference evidence="6 7" key="1">
    <citation type="submission" date="2019-07" db="EMBL/GenBank/DDBJ databases">
        <title>Whole genome shotgun sequence of Kocuria flava NBRC 107626.</title>
        <authorList>
            <person name="Hosoyama A."/>
            <person name="Uohara A."/>
            <person name="Ohji S."/>
            <person name="Ichikawa N."/>
        </authorList>
    </citation>
    <scope>NUCLEOTIDE SEQUENCE [LARGE SCALE GENOMIC DNA]</scope>
    <source>
        <strain evidence="6 7">NBRC 107626</strain>
    </source>
</reference>
<feature type="compositionally biased region" description="Low complexity" evidence="4">
    <location>
        <begin position="44"/>
        <end position="59"/>
    </location>
</feature>
<dbReference type="InterPro" id="IPR004437">
    <property type="entry name" value="ParB/RepB/Spo0J"/>
</dbReference>
<feature type="compositionally biased region" description="Low complexity" evidence="4">
    <location>
        <begin position="21"/>
        <end position="33"/>
    </location>
</feature>